<reference evidence="1" key="1">
    <citation type="submission" date="2014-11" db="EMBL/GenBank/DDBJ databases">
        <authorList>
            <person name="Amaro Gonzalez C."/>
        </authorList>
    </citation>
    <scope>NUCLEOTIDE SEQUENCE</scope>
</reference>
<protein>
    <submittedName>
        <fullName evidence="1">Uncharacterized protein</fullName>
    </submittedName>
</protein>
<proteinExistence type="predicted"/>
<evidence type="ECO:0000313" key="1">
    <source>
        <dbReference type="EMBL" id="JAH57592.1"/>
    </source>
</evidence>
<dbReference type="EMBL" id="GBXM01050985">
    <property type="protein sequence ID" value="JAH57592.1"/>
    <property type="molecule type" value="Transcribed_RNA"/>
</dbReference>
<reference evidence="1" key="2">
    <citation type="journal article" date="2015" name="Fish Shellfish Immunol.">
        <title>Early steps in the European eel (Anguilla anguilla)-Vibrio vulnificus interaction in the gills: Role of the RtxA13 toxin.</title>
        <authorList>
            <person name="Callol A."/>
            <person name="Pajuelo D."/>
            <person name="Ebbesson L."/>
            <person name="Teles M."/>
            <person name="MacKenzie S."/>
            <person name="Amaro C."/>
        </authorList>
    </citation>
    <scope>NUCLEOTIDE SEQUENCE</scope>
</reference>
<organism evidence="1">
    <name type="scientific">Anguilla anguilla</name>
    <name type="common">European freshwater eel</name>
    <name type="synonym">Muraena anguilla</name>
    <dbReference type="NCBI Taxonomy" id="7936"/>
    <lineage>
        <taxon>Eukaryota</taxon>
        <taxon>Metazoa</taxon>
        <taxon>Chordata</taxon>
        <taxon>Craniata</taxon>
        <taxon>Vertebrata</taxon>
        <taxon>Euteleostomi</taxon>
        <taxon>Actinopterygii</taxon>
        <taxon>Neopterygii</taxon>
        <taxon>Teleostei</taxon>
        <taxon>Anguilliformes</taxon>
        <taxon>Anguillidae</taxon>
        <taxon>Anguilla</taxon>
    </lineage>
</organism>
<name>A0A0E9TVU0_ANGAN</name>
<dbReference type="AlphaFoldDB" id="A0A0E9TVU0"/>
<sequence length="49" mass="5861">MLLLYKIFNKYSRENRGTVWSCIHNLHAFSCDHYKISSSVMNQSVFFFP</sequence>
<accession>A0A0E9TVU0</accession>